<feature type="compositionally biased region" description="Basic residues" evidence="1">
    <location>
        <begin position="113"/>
        <end position="136"/>
    </location>
</feature>
<gene>
    <name evidence="2" type="ORF">NOCA1210172</name>
</gene>
<feature type="compositionally biased region" description="Basic and acidic residues" evidence="1">
    <location>
        <begin position="137"/>
        <end position="154"/>
    </location>
</feature>
<dbReference type="EMBL" id="CZKB01000014">
    <property type="protein sequence ID" value="CUR60562.1"/>
    <property type="molecule type" value="Genomic_DNA"/>
</dbReference>
<sequence>MPVNAAPSGSWWKVGAATMALATTCAVTSCSSNADDTAAPDTPGGSDSHSAHEGATPAPPQPLRTGERFVDLEMAEAYTPAPPEGAMDEYRCQVLDPGLTEEAFLTGTPGHAGQRRHRAPRHRVRVGARRRCRGSRARREDSRPRLAVLRGDRSGRRRRGVRRRGRRGR</sequence>
<feature type="compositionally biased region" description="Basic residues" evidence="1">
    <location>
        <begin position="155"/>
        <end position="169"/>
    </location>
</feature>
<evidence type="ECO:0000256" key="1">
    <source>
        <dbReference type="SAM" id="MobiDB-lite"/>
    </source>
</evidence>
<feature type="region of interest" description="Disordered" evidence="1">
    <location>
        <begin position="30"/>
        <end position="67"/>
    </location>
</feature>
<evidence type="ECO:0000313" key="2">
    <source>
        <dbReference type="EMBL" id="CUR60562.1"/>
    </source>
</evidence>
<accession>A0A2P2CHT0</accession>
<dbReference type="AlphaFoldDB" id="A0A2P2CHT0"/>
<protein>
    <submittedName>
        <fullName evidence="2">Uncharacterized protein</fullName>
    </submittedName>
</protein>
<organism evidence="2">
    <name type="scientific">metagenome</name>
    <dbReference type="NCBI Taxonomy" id="256318"/>
    <lineage>
        <taxon>unclassified sequences</taxon>
        <taxon>metagenomes</taxon>
    </lineage>
</organism>
<feature type="region of interest" description="Disordered" evidence="1">
    <location>
        <begin position="103"/>
        <end position="169"/>
    </location>
</feature>
<proteinExistence type="predicted"/>
<reference evidence="2" key="1">
    <citation type="submission" date="2015-08" db="EMBL/GenBank/DDBJ databases">
        <authorList>
            <person name="Babu N.S."/>
            <person name="Beckwith C.J."/>
            <person name="Beseler K.G."/>
            <person name="Brison A."/>
            <person name="Carone J.V."/>
            <person name="Caskin T.P."/>
            <person name="Diamond M."/>
            <person name="Durham M.E."/>
            <person name="Foxe J.M."/>
            <person name="Go M."/>
            <person name="Henderson B.A."/>
            <person name="Jones I.B."/>
            <person name="McGettigan J.A."/>
            <person name="Micheletti S.J."/>
            <person name="Nasrallah M.E."/>
            <person name="Ortiz D."/>
            <person name="Piller C.R."/>
            <person name="Privatt S.R."/>
            <person name="Schneider S.L."/>
            <person name="Sharp S."/>
            <person name="Smith T.C."/>
            <person name="Stanton J.D."/>
            <person name="Ullery H.E."/>
            <person name="Wilson R.J."/>
            <person name="Serrano M.G."/>
            <person name="Buck G."/>
            <person name="Lee V."/>
            <person name="Wang Y."/>
            <person name="Carvalho R."/>
            <person name="Voegtly L."/>
            <person name="Shi R."/>
            <person name="Duckworth R."/>
            <person name="Johnson A."/>
            <person name="Loviza R."/>
            <person name="Walstead R."/>
            <person name="Shah Z."/>
            <person name="Kiflezghi M."/>
            <person name="Wade K."/>
            <person name="Ball S.L."/>
            <person name="Bradley K.W."/>
            <person name="Asai D.J."/>
            <person name="Bowman C.A."/>
            <person name="Russell D.A."/>
            <person name="Pope W.H."/>
            <person name="Jacobs-Sera D."/>
            <person name="Hendrix R.W."/>
            <person name="Hatfull G.F."/>
        </authorList>
    </citation>
    <scope>NUCLEOTIDE SEQUENCE</scope>
</reference>
<name>A0A2P2CHT0_9ZZZZ</name>